<sequence>IPVLRYTFSVLPRSLSGRIGSRPISNHVKSPYTSIPAQSSSPYANGPNGMFMDEEYFWDDPAQSPFRQGSGRLPNGPSEQVLTSQFNLRPGYPSVDEDSGWMSRSSTNLNKESEWREFNSRPHRKLRRSPCDSLQMRIPASPAYSYGGGIAPTGQEDVIPGMSELDDYDSEPLGYNSRPRPSDRYRSSAFRRQITGPYEWTDEPLTWYDTDLPEMDRDKLRNESGFRKPRHAPSRGLGKHQFYSEPDSADPVLPNGYGPEWYDKSKTNDGILSTFSHLKQRRDRNRTVSMEDGLPPVDSDEPWHTPDTVRHYPPYYSPDHSDFYGPYSDVDAEGWRDDRLMEYYTDYHRDDDLPWSDYMPTGNEWDEDVRINWPAAHNNQYRSSGSR</sequence>
<gene>
    <name evidence="2" type="ORF">FBUS_00966</name>
</gene>
<protein>
    <submittedName>
        <fullName evidence="2">Uncharacterized protein</fullName>
    </submittedName>
</protein>
<feature type="region of interest" description="Disordered" evidence="1">
    <location>
        <begin position="223"/>
        <end position="250"/>
    </location>
</feature>
<keyword evidence="3" id="KW-1185">Reference proteome</keyword>
<accession>A0A8E0VIC7</accession>
<dbReference type="OrthoDB" id="10480756at2759"/>
<reference evidence="2" key="1">
    <citation type="submission" date="2019-05" db="EMBL/GenBank/DDBJ databases">
        <title>Annotation for the trematode Fasciolopsis buski.</title>
        <authorList>
            <person name="Choi Y.-J."/>
        </authorList>
    </citation>
    <scope>NUCLEOTIDE SEQUENCE</scope>
    <source>
        <strain evidence="2">HT</strain>
        <tissue evidence="2">Whole worm</tissue>
    </source>
</reference>
<comment type="caution">
    <text evidence="2">The sequence shown here is derived from an EMBL/GenBank/DDBJ whole genome shotgun (WGS) entry which is preliminary data.</text>
</comment>
<feature type="region of interest" description="Disordered" evidence="1">
    <location>
        <begin position="282"/>
        <end position="305"/>
    </location>
</feature>
<name>A0A8E0VIC7_9TREM</name>
<evidence type="ECO:0000313" key="3">
    <source>
        <dbReference type="Proteomes" id="UP000728185"/>
    </source>
</evidence>
<organism evidence="2 3">
    <name type="scientific">Fasciolopsis buskii</name>
    <dbReference type="NCBI Taxonomy" id="27845"/>
    <lineage>
        <taxon>Eukaryota</taxon>
        <taxon>Metazoa</taxon>
        <taxon>Spiralia</taxon>
        <taxon>Lophotrochozoa</taxon>
        <taxon>Platyhelminthes</taxon>
        <taxon>Trematoda</taxon>
        <taxon>Digenea</taxon>
        <taxon>Plagiorchiida</taxon>
        <taxon>Echinostomata</taxon>
        <taxon>Echinostomatoidea</taxon>
        <taxon>Fasciolidae</taxon>
        <taxon>Fasciolopsis</taxon>
    </lineage>
</organism>
<dbReference type="Proteomes" id="UP000728185">
    <property type="component" value="Unassembled WGS sequence"/>
</dbReference>
<dbReference type="AlphaFoldDB" id="A0A8E0VIC7"/>
<evidence type="ECO:0000313" key="2">
    <source>
        <dbReference type="EMBL" id="KAA0189951.1"/>
    </source>
</evidence>
<feature type="region of interest" description="Disordered" evidence="1">
    <location>
        <begin position="164"/>
        <end position="187"/>
    </location>
</feature>
<evidence type="ECO:0000256" key="1">
    <source>
        <dbReference type="SAM" id="MobiDB-lite"/>
    </source>
</evidence>
<feature type="non-terminal residue" evidence="2">
    <location>
        <position position="387"/>
    </location>
</feature>
<dbReference type="EMBL" id="LUCM01007434">
    <property type="protein sequence ID" value="KAA0189951.1"/>
    <property type="molecule type" value="Genomic_DNA"/>
</dbReference>
<proteinExistence type="predicted"/>